<dbReference type="GO" id="GO:0043565">
    <property type="term" value="F:sequence-specific DNA binding"/>
    <property type="evidence" value="ECO:0007669"/>
    <property type="project" value="InterPro"/>
</dbReference>
<dbReference type="RefSeq" id="WP_182776986.1">
    <property type="nucleotide sequence ID" value="NZ_BAAAHW010000001.1"/>
</dbReference>
<dbReference type="InterPro" id="IPR009057">
    <property type="entry name" value="Homeodomain-like_sf"/>
</dbReference>
<reference evidence="6 7" key="1">
    <citation type="submission" date="2020-08" db="EMBL/GenBank/DDBJ databases">
        <title>Sequencing the genomes of 1000 actinobacteria strains.</title>
        <authorList>
            <person name="Klenk H.-P."/>
        </authorList>
    </citation>
    <scope>NUCLEOTIDE SEQUENCE [LARGE SCALE GENOMIC DNA]</scope>
    <source>
        <strain evidence="6 7">DSM 41827</strain>
    </source>
</reference>
<comment type="caution">
    <text evidence="6">The sequence shown here is derived from an EMBL/GenBank/DDBJ whole genome shotgun (WGS) entry which is preliminary data.</text>
</comment>
<gene>
    <name evidence="6" type="ORF">HDA42_005852</name>
</gene>
<dbReference type="InterPro" id="IPR020449">
    <property type="entry name" value="Tscrpt_reg_AraC-type_HTH"/>
</dbReference>
<dbReference type="GO" id="GO:0003700">
    <property type="term" value="F:DNA-binding transcription factor activity"/>
    <property type="evidence" value="ECO:0007669"/>
    <property type="project" value="InterPro"/>
</dbReference>
<feature type="compositionally biased region" description="Basic and acidic residues" evidence="4">
    <location>
        <begin position="20"/>
        <end position="32"/>
    </location>
</feature>
<feature type="compositionally biased region" description="Basic and acidic residues" evidence="4">
    <location>
        <begin position="58"/>
        <end position="74"/>
    </location>
</feature>
<keyword evidence="3" id="KW-0804">Transcription</keyword>
<evidence type="ECO:0000313" key="7">
    <source>
        <dbReference type="Proteomes" id="UP000577386"/>
    </source>
</evidence>
<dbReference type="Pfam" id="PF12833">
    <property type="entry name" value="HTH_18"/>
    <property type="match status" value="1"/>
</dbReference>
<evidence type="ECO:0000256" key="3">
    <source>
        <dbReference type="ARBA" id="ARBA00023163"/>
    </source>
</evidence>
<dbReference type="InterPro" id="IPR018060">
    <property type="entry name" value="HTH_AraC"/>
</dbReference>
<evidence type="ECO:0000313" key="6">
    <source>
        <dbReference type="EMBL" id="MBA9056674.1"/>
    </source>
</evidence>
<evidence type="ECO:0000256" key="1">
    <source>
        <dbReference type="ARBA" id="ARBA00023015"/>
    </source>
</evidence>
<dbReference type="PROSITE" id="PS01124">
    <property type="entry name" value="HTH_ARAC_FAMILY_2"/>
    <property type="match status" value="1"/>
</dbReference>
<feature type="region of interest" description="Disordered" evidence="4">
    <location>
        <begin position="316"/>
        <end position="341"/>
    </location>
</feature>
<feature type="compositionally biased region" description="Basic residues" evidence="4">
    <location>
        <begin position="331"/>
        <end position="341"/>
    </location>
</feature>
<dbReference type="Pfam" id="PF14525">
    <property type="entry name" value="AraC_binding_2"/>
    <property type="match status" value="1"/>
</dbReference>
<dbReference type="SMART" id="SM00342">
    <property type="entry name" value="HTH_ARAC"/>
    <property type="match status" value="1"/>
</dbReference>
<dbReference type="InterPro" id="IPR050204">
    <property type="entry name" value="AraC_XylS_family_regulators"/>
</dbReference>
<proteinExistence type="predicted"/>
<organism evidence="6 7">
    <name type="scientific">Streptomyces murinus</name>
    <dbReference type="NCBI Taxonomy" id="33900"/>
    <lineage>
        <taxon>Bacteria</taxon>
        <taxon>Bacillati</taxon>
        <taxon>Actinomycetota</taxon>
        <taxon>Actinomycetes</taxon>
        <taxon>Kitasatosporales</taxon>
        <taxon>Streptomycetaceae</taxon>
        <taxon>Streptomyces</taxon>
    </lineage>
</organism>
<dbReference type="PRINTS" id="PR00032">
    <property type="entry name" value="HTHARAC"/>
</dbReference>
<keyword evidence="7" id="KW-1185">Reference proteome</keyword>
<dbReference type="Proteomes" id="UP000577386">
    <property type="component" value="Unassembled WGS sequence"/>
</dbReference>
<dbReference type="GeneID" id="93977137"/>
<evidence type="ECO:0000256" key="2">
    <source>
        <dbReference type="ARBA" id="ARBA00023125"/>
    </source>
</evidence>
<dbReference type="AlphaFoldDB" id="A0A7W3NTY5"/>
<keyword evidence="1" id="KW-0805">Transcription regulation</keyword>
<dbReference type="PANTHER" id="PTHR46796:SF6">
    <property type="entry name" value="ARAC SUBFAMILY"/>
    <property type="match status" value="1"/>
</dbReference>
<feature type="domain" description="HTH araC/xylS-type" evidence="5">
    <location>
        <begin position="222"/>
        <end position="323"/>
    </location>
</feature>
<dbReference type="Gene3D" id="1.10.10.60">
    <property type="entry name" value="Homeodomain-like"/>
    <property type="match status" value="1"/>
</dbReference>
<evidence type="ECO:0000256" key="4">
    <source>
        <dbReference type="SAM" id="MobiDB-lite"/>
    </source>
</evidence>
<feature type="region of interest" description="Disordered" evidence="4">
    <location>
        <begin position="1"/>
        <end position="85"/>
    </location>
</feature>
<feature type="compositionally biased region" description="Low complexity" evidence="4">
    <location>
        <begin position="33"/>
        <end position="54"/>
    </location>
</feature>
<sequence length="341" mass="36560">MASDVRTSDLGFLQVATLVREPDDVREPDGVRGTDPAGDGPGPADYGLDPAGDGPHLGAERRRDASDSEADGHRWPSGPPGPGTVVLSVQDAGAAVITQGDRSAELAPGDMMLNDPVRPWQLTHDEPIRLHVFRVPQGALAVSATDLRRIVSVPIRPRDGGVAALLSPMLRSLASTVRPCPPWLAERLASHTADLLATLVTERSLDPAGGSAPPTAVDPLVIRIRRYVDEHLADPGLSPGSVAAAHFVSVRHVHHLFATQGTTLGRWIQQRRLEECRRELARAGGNPPAVSAVAHRWGFVSAAHFSRAFRRAYGMSPTEWRRSSTPPAPDHRHHRSPSATP</sequence>
<protein>
    <submittedName>
        <fullName evidence="6">AraC-like DNA-binding protein</fullName>
    </submittedName>
</protein>
<dbReference type="PANTHER" id="PTHR46796">
    <property type="entry name" value="HTH-TYPE TRANSCRIPTIONAL ACTIVATOR RHAS-RELATED"/>
    <property type="match status" value="1"/>
</dbReference>
<dbReference type="InterPro" id="IPR035418">
    <property type="entry name" value="AraC-bd_2"/>
</dbReference>
<evidence type="ECO:0000259" key="5">
    <source>
        <dbReference type="PROSITE" id="PS01124"/>
    </source>
</evidence>
<dbReference type="SUPFAM" id="SSF46689">
    <property type="entry name" value="Homeodomain-like"/>
    <property type="match status" value="1"/>
</dbReference>
<dbReference type="EMBL" id="JACJIJ010000002">
    <property type="protein sequence ID" value="MBA9056674.1"/>
    <property type="molecule type" value="Genomic_DNA"/>
</dbReference>
<accession>A0A7W3NTY5</accession>
<keyword evidence="2 6" id="KW-0238">DNA-binding</keyword>
<name>A0A7W3NTY5_STRMR</name>